<protein>
    <submittedName>
        <fullName evidence="8">P47K family cobalamin synthesis protein</fullName>
    </submittedName>
</protein>
<name>A0A5K7ZUA8_9BACT</name>
<reference evidence="8 9" key="1">
    <citation type="submission" date="2019-11" db="EMBL/GenBank/DDBJ databases">
        <title>Comparative genomics of hydrocarbon-degrading Desulfosarcina strains.</title>
        <authorList>
            <person name="Watanabe M."/>
            <person name="Kojima H."/>
            <person name="Fukui M."/>
        </authorList>
    </citation>
    <scope>NUCLEOTIDE SEQUENCE [LARGE SCALE GENOMIC DNA]</scope>
    <source>
        <strain evidence="8 9">28bB2T</strain>
    </source>
</reference>
<accession>A0A5K7ZUA8</accession>
<keyword evidence="1" id="KW-0547">Nucleotide-binding</keyword>
<dbReference type="RefSeq" id="WP_155323916.1">
    <property type="nucleotide sequence ID" value="NZ_AP021876.1"/>
</dbReference>
<dbReference type="GO" id="GO:0000166">
    <property type="term" value="F:nucleotide binding"/>
    <property type="evidence" value="ECO:0007669"/>
    <property type="project" value="UniProtKB-KW"/>
</dbReference>
<dbReference type="EMBL" id="AP021876">
    <property type="protein sequence ID" value="BBO83788.1"/>
    <property type="molecule type" value="Genomic_DNA"/>
</dbReference>
<evidence type="ECO:0000313" key="9">
    <source>
        <dbReference type="Proteomes" id="UP000425960"/>
    </source>
</evidence>
<gene>
    <name evidence="8" type="ORF">DSCO28_43540</name>
</gene>
<dbReference type="SUPFAM" id="SSF52540">
    <property type="entry name" value="P-loop containing nucleoside triphosphate hydrolases"/>
    <property type="match status" value="1"/>
</dbReference>
<feature type="domain" description="CobW C-terminal" evidence="7">
    <location>
        <begin position="519"/>
        <end position="606"/>
    </location>
</feature>
<dbReference type="CDD" id="cd03112">
    <property type="entry name" value="CobW-like"/>
    <property type="match status" value="1"/>
</dbReference>
<evidence type="ECO:0000256" key="4">
    <source>
        <dbReference type="ARBA" id="ARBA00034320"/>
    </source>
</evidence>
<dbReference type="SMART" id="SM00833">
    <property type="entry name" value="CobW_C"/>
    <property type="match status" value="1"/>
</dbReference>
<dbReference type="InterPro" id="IPR051316">
    <property type="entry name" value="Zinc-reg_GTPase_activator"/>
</dbReference>
<evidence type="ECO:0000256" key="5">
    <source>
        <dbReference type="ARBA" id="ARBA00045658"/>
    </source>
</evidence>
<dbReference type="GO" id="GO:0005737">
    <property type="term" value="C:cytoplasm"/>
    <property type="evidence" value="ECO:0007669"/>
    <property type="project" value="TreeGrafter"/>
</dbReference>
<comment type="function">
    <text evidence="5">Zinc chaperone that directly transfers zinc cofactor to target proteins, thereby activating them. Zinc is transferred from the CXCC motif in the GTPase domain to the zinc binding site in target proteins in a process requiring GTP hydrolysis.</text>
</comment>
<sequence>MHLHQPIPGDRLANSETGIQEILRYHLVRVNLVPGVRHVIGWRGLQNAAHNSDAWTARIDGYPGVFGLFFDQMEPHSSGIAGRFGLNYFPHPEESCVESLCVQAGMLTQQPDYYPRIRDFLSHPSMIELFNIAGMILSVNRAPDGMQLMLTSNTRQRVIAIDGIFVEHEGQRIQLVRPGDNDQNFPAFDTALDFFTVLATSMAFNLSQAPTSMVCQYRPGTVKAYDAGGQIKVWASDTIQEKRLILTYGNVGEADLPSVASDTAGWQDDRSLATLLADAPWLTAHQLRDCKSLDKSQLGIDERPQLIVVTGFLGAGKTSFLQHFIEHQTRNNRFVAVIQNEIGAVGLDGRVLDHDYAVVEIDEGCICCTLVGNVKKALGQIMSDFHPDYIVLETTGLANPFNLLDELAEVEEIVRFDSVTTLVDGLNLAPTLESSSIAHDQIRAADIILLNKKDQLTAGQIEESKTRIARINPDALVFTTSHGDINPALIYNADPLPVAAGAKSKPVVGKHATHRHEQIDTHTITFSHPLAMKHLTAALDQVPKTIFRIKGIVNLVGEATPRLVQYVAGRYALSEFNSANTDDRYLVFIGQRIDPLALERLFDLPV</sequence>
<evidence type="ECO:0000259" key="7">
    <source>
        <dbReference type="SMART" id="SM00833"/>
    </source>
</evidence>
<organism evidence="8 9">
    <name type="scientific">Desulfosarcina ovata subsp. sediminis</name>
    <dbReference type="NCBI Taxonomy" id="885957"/>
    <lineage>
        <taxon>Bacteria</taxon>
        <taxon>Pseudomonadati</taxon>
        <taxon>Thermodesulfobacteriota</taxon>
        <taxon>Desulfobacteria</taxon>
        <taxon>Desulfobacterales</taxon>
        <taxon>Desulfosarcinaceae</taxon>
        <taxon>Desulfosarcina</taxon>
    </lineage>
</organism>
<comment type="similarity">
    <text evidence="4">Belongs to the SIMIBI class G3E GTPase family. ZNG1 subfamily.</text>
</comment>
<dbReference type="AlphaFoldDB" id="A0A5K7ZUA8"/>
<dbReference type="InterPro" id="IPR027417">
    <property type="entry name" value="P-loop_NTPase"/>
</dbReference>
<dbReference type="Pfam" id="PF02492">
    <property type="entry name" value="cobW"/>
    <property type="match status" value="1"/>
</dbReference>
<dbReference type="KEGG" id="dov:DSCO28_43540"/>
<keyword evidence="2" id="KW-0378">Hydrolase</keyword>
<dbReference type="Pfam" id="PF07683">
    <property type="entry name" value="CobW_C"/>
    <property type="match status" value="1"/>
</dbReference>
<evidence type="ECO:0000256" key="1">
    <source>
        <dbReference type="ARBA" id="ARBA00022741"/>
    </source>
</evidence>
<dbReference type="PANTHER" id="PTHR13748:SF62">
    <property type="entry name" value="COBW DOMAIN-CONTAINING PROTEIN"/>
    <property type="match status" value="1"/>
</dbReference>
<dbReference type="InterPro" id="IPR003495">
    <property type="entry name" value="CobW/HypB/UreG_nucleotide-bd"/>
</dbReference>
<evidence type="ECO:0000256" key="3">
    <source>
        <dbReference type="ARBA" id="ARBA00023186"/>
    </source>
</evidence>
<proteinExistence type="inferred from homology"/>
<dbReference type="Gene3D" id="3.30.1220.10">
    <property type="entry name" value="CobW-like, C-terminal domain"/>
    <property type="match status" value="1"/>
</dbReference>
<keyword evidence="3" id="KW-0143">Chaperone</keyword>
<evidence type="ECO:0000256" key="2">
    <source>
        <dbReference type="ARBA" id="ARBA00022801"/>
    </source>
</evidence>
<dbReference type="PANTHER" id="PTHR13748">
    <property type="entry name" value="COBW-RELATED"/>
    <property type="match status" value="1"/>
</dbReference>
<comment type="catalytic activity">
    <reaction evidence="6">
        <text>GTP + H2O = GDP + phosphate + H(+)</text>
        <dbReference type="Rhea" id="RHEA:19669"/>
        <dbReference type="ChEBI" id="CHEBI:15377"/>
        <dbReference type="ChEBI" id="CHEBI:15378"/>
        <dbReference type="ChEBI" id="CHEBI:37565"/>
        <dbReference type="ChEBI" id="CHEBI:43474"/>
        <dbReference type="ChEBI" id="CHEBI:58189"/>
    </reaction>
    <physiologicalReaction direction="left-to-right" evidence="6">
        <dbReference type="Rhea" id="RHEA:19670"/>
    </physiologicalReaction>
</comment>
<dbReference type="SUPFAM" id="SSF90002">
    <property type="entry name" value="Hypothetical protein YjiA, C-terminal domain"/>
    <property type="match status" value="1"/>
</dbReference>
<evidence type="ECO:0000256" key="6">
    <source>
        <dbReference type="ARBA" id="ARBA00049117"/>
    </source>
</evidence>
<evidence type="ECO:0000313" key="8">
    <source>
        <dbReference type="EMBL" id="BBO83788.1"/>
    </source>
</evidence>
<dbReference type="Gene3D" id="3.40.50.300">
    <property type="entry name" value="P-loop containing nucleotide triphosphate hydrolases"/>
    <property type="match status" value="1"/>
</dbReference>
<dbReference type="Proteomes" id="UP000425960">
    <property type="component" value="Chromosome"/>
</dbReference>
<dbReference type="InterPro" id="IPR036627">
    <property type="entry name" value="CobW-likC_sf"/>
</dbReference>
<dbReference type="InterPro" id="IPR011629">
    <property type="entry name" value="CobW-like_C"/>
</dbReference>
<dbReference type="GO" id="GO:0016787">
    <property type="term" value="F:hydrolase activity"/>
    <property type="evidence" value="ECO:0007669"/>
    <property type="project" value="UniProtKB-KW"/>
</dbReference>